<dbReference type="InterPro" id="IPR036047">
    <property type="entry name" value="F-box-like_dom_sf"/>
</dbReference>
<dbReference type="AlphaFoldDB" id="A0A811QF68"/>
<name>A0A811QF68_9POAL</name>
<keyword evidence="3" id="KW-1185">Reference proteome</keyword>
<dbReference type="SUPFAM" id="SSF52058">
    <property type="entry name" value="L domain-like"/>
    <property type="match status" value="1"/>
</dbReference>
<dbReference type="Pfam" id="PF00646">
    <property type="entry name" value="F-box"/>
    <property type="match status" value="1"/>
</dbReference>
<dbReference type="PANTHER" id="PTHR34223">
    <property type="entry name" value="OS11G0201299 PROTEIN"/>
    <property type="match status" value="1"/>
</dbReference>
<dbReference type="Gene3D" id="1.20.1280.50">
    <property type="match status" value="1"/>
</dbReference>
<gene>
    <name evidence="2" type="ORF">NCGR_LOCUS38345</name>
</gene>
<feature type="domain" description="F-box" evidence="1">
    <location>
        <begin position="40"/>
        <end position="86"/>
    </location>
</feature>
<dbReference type="InterPro" id="IPR001810">
    <property type="entry name" value="F-box_dom"/>
</dbReference>
<sequence length="455" mass="51703">MPMGAGVGGRLSRRYCGTGARHLFNAMPPRRVGAAAARGEDCIGALPDDLLLHVLSFLPAHDAVRTCVLSRRWRQVWKSLRVLRFTKPQSWGSATKFNRFANSVLLFRSRAPLEELTFETYMYDAINPLLDKDQKNERVKYAQRWIMYALRHSVRVLRVLVNSRLSRPQLRPIPLLRLSEPLISQHLMTLELKSVVLTNNSMDFSSCPALKNLKIRDSKIWVHKISSQSLSRLSVKNCEFSGDICTQILAPNLSSLLLDVRSGRLPYFPSAVLLVKAYIRLDQYCRDCCWHSNFEHCAHDTCVDCYGNNDRSAKCVLLRGLCNAKNLELSVQFSVYIQNRAAAIFKRDMKLCPIFSNLKTLVLNGWAVACELDALICFLQHAPILEKITLQHNGLNYNVEMRESCSSIEKIALPEHLKLVEVRCQKIAENVHKFVDILNAYGITSDIINIVEMDG</sequence>
<evidence type="ECO:0000259" key="1">
    <source>
        <dbReference type="PROSITE" id="PS50181"/>
    </source>
</evidence>
<dbReference type="OrthoDB" id="603691at2759"/>
<dbReference type="InterPro" id="IPR053197">
    <property type="entry name" value="F-box_SCFL_complex_component"/>
</dbReference>
<dbReference type="PANTHER" id="PTHR34223:SF111">
    <property type="entry name" value="F-BOX DOMAIN CONTAINING PROTEIN, EXPRESSED"/>
    <property type="match status" value="1"/>
</dbReference>
<protein>
    <recommendedName>
        <fullName evidence="1">F-box domain-containing protein</fullName>
    </recommendedName>
</protein>
<dbReference type="Proteomes" id="UP000604825">
    <property type="component" value="Unassembled WGS sequence"/>
</dbReference>
<accession>A0A811QF68</accession>
<dbReference type="PROSITE" id="PS50181">
    <property type="entry name" value="FBOX"/>
    <property type="match status" value="1"/>
</dbReference>
<dbReference type="CDD" id="cd22160">
    <property type="entry name" value="F-box_AtFBL13-like"/>
    <property type="match status" value="1"/>
</dbReference>
<evidence type="ECO:0000313" key="3">
    <source>
        <dbReference type="Proteomes" id="UP000604825"/>
    </source>
</evidence>
<comment type="caution">
    <text evidence="2">The sequence shown here is derived from an EMBL/GenBank/DDBJ whole genome shotgun (WGS) entry which is preliminary data.</text>
</comment>
<reference evidence="2" key="1">
    <citation type="submission" date="2020-10" db="EMBL/GenBank/DDBJ databases">
        <authorList>
            <person name="Han B."/>
            <person name="Lu T."/>
            <person name="Zhao Q."/>
            <person name="Huang X."/>
            <person name="Zhao Y."/>
        </authorList>
    </citation>
    <scope>NUCLEOTIDE SEQUENCE</scope>
</reference>
<dbReference type="InterPro" id="IPR032675">
    <property type="entry name" value="LRR_dom_sf"/>
</dbReference>
<dbReference type="EMBL" id="CAJGYO010000009">
    <property type="protein sequence ID" value="CAD6254744.1"/>
    <property type="molecule type" value="Genomic_DNA"/>
</dbReference>
<evidence type="ECO:0000313" key="2">
    <source>
        <dbReference type="EMBL" id="CAD6254744.1"/>
    </source>
</evidence>
<organism evidence="2 3">
    <name type="scientific">Miscanthus lutarioriparius</name>
    <dbReference type="NCBI Taxonomy" id="422564"/>
    <lineage>
        <taxon>Eukaryota</taxon>
        <taxon>Viridiplantae</taxon>
        <taxon>Streptophyta</taxon>
        <taxon>Embryophyta</taxon>
        <taxon>Tracheophyta</taxon>
        <taxon>Spermatophyta</taxon>
        <taxon>Magnoliopsida</taxon>
        <taxon>Liliopsida</taxon>
        <taxon>Poales</taxon>
        <taxon>Poaceae</taxon>
        <taxon>PACMAD clade</taxon>
        <taxon>Panicoideae</taxon>
        <taxon>Andropogonodae</taxon>
        <taxon>Andropogoneae</taxon>
        <taxon>Saccharinae</taxon>
        <taxon>Miscanthus</taxon>
    </lineage>
</organism>
<dbReference type="Gene3D" id="3.80.10.10">
    <property type="entry name" value="Ribonuclease Inhibitor"/>
    <property type="match status" value="1"/>
</dbReference>
<proteinExistence type="predicted"/>
<dbReference type="SMART" id="SM00256">
    <property type="entry name" value="FBOX"/>
    <property type="match status" value="1"/>
</dbReference>
<dbReference type="SUPFAM" id="SSF81383">
    <property type="entry name" value="F-box domain"/>
    <property type="match status" value="1"/>
</dbReference>
<dbReference type="InterPro" id="IPR053781">
    <property type="entry name" value="F-box_AtFBL13-like"/>
</dbReference>